<feature type="chain" id="PRO_5003189841" description="TonB-dependent receptor plug" evidence="1">
    <location>
        <begin position="20"/>
        <end position="254"/>
    </location>
</feature>
<keyword evidence="3" id="KW-1185">Reference proteome</keyword>
<dbReference type="SUPFAM" id="SSF49464">
    <property type="entry name" value="Carboxypeptidase regulatory domain-like"/>
    <property type="match status" value="1"/>
</dbReference>
<dbReference type="eggNOG" id="COG1629">
    <property type="taxonomic scope" value="Bacteria"/>
</dbReference>
<sequence length="254" mass="28381">MKKSLLIFFLVSMSISALGQTQELQGEITSSADSSPIEGTHIVNTTANRMAISDENGSFYLIAKEGDTLVVSNVNYNTKQFIVKNSKFLTISLNPASIQLEEVRVSNLPETEADFRNRIVKMGVQADNSFEIAGMPPAKSKGKIPKNYDPDYTNSVGYAINKPISFIVKKISKAHKNKLKYYQTVANKESTISNSKKYNPEIVSELTGLKGDELTDFIQYLDLDPAFVKRSSEYDIAVRILKEFDYYKTDSQKG</sequence>
<dbReference type="Pfam" id="PF13715">
    <property type="entry name" value="CarbopepD_reg_2"/>
    <property type="match status" value="1"/>
</dbReference>
<evidence type="ECO:0000256" key="1">
    <source>
        <dbReference type="SAM" id="SignalP"/>
    </source>
</evidence>
<dbReference type="InterPro" id="IPR008969">
    <property type="entry name" value="CarboxyPept-like_regulatory"/>
</dbReference>
<evidence type="ECO:0000313" key="3">
    <source>
        <dbReference type="Proteomes" id="UP000008720"/>
    </source>
</evidence>
<evidence type="ECO:0000313" key="2">
    <source>
        <dbReference type="EMBL" id="ADR23317.1"/>
    </source>
</evidence>
<gene>
    <name evidence="2" type="ordered locus">Ftrac_3343</name>
</gene>
<name>E4TL40_MARTH</name>
<dbReference type="EMBL" id="CP002349">
    <property type="protein sequence ID" value="ADR23317.1"/>
    <property type="molecule type" value="Genomic_DNA"/>
</dbReference>
<keyword evidence="1" id="KW-0732">Signal</keyword>
<protein>
    <recommendedName>
        <fullName evidence="4">TonB-dependent receptor plug</fullName>
    </recommendedName>
</protein>
<proteinExistence type="predicted"/>
<dbReference type="AlphaFoldDB" id="E4TL40"/>
<dbReference type="OrthoDB" id="839825at2"/>
<reference evidence="2 3" key="1">
    <citation type="journal article" date="2011" name="Stand. Genomic Sci.">
        <title>Complete genome sequence of Marivirga tractuosa type strain (H-43).</title>
        <authorList>
            <person name="Pagani I."/>
            <person name="Chertkov O."/>
            <person name="Lapidus A."/>
            <person name="Lucas S."/>
            <person name="Del Rio T.G."/>
            <person name="Tice H."/>
            <person name="Copeland A."/>
            <person name="Cheng J.F."/>
            <person name="Nolan M."/>
            <person name="Saunders E."/>
            <person name="Pitluck S."/>
            <person name="Held B."/>
            <person name="Goodwin L."/>
            <person name="Liolios K."/>
            <person name="Ovchinikova G."/>
            <person name="Ivanova N."/>
            <person name="Mavromatis K."/>
            <person name="Pati A."/>
            <person name="Chen A."/>
            <person name="Palaniappan K."/>
            <person name="Land M."/>
            <person name="Hauser L."/>
            <person name="Jeffries C.D."/>
            <person name="Detter J.C."/>
            <person name="Han C."/>
            <person name="Tapia R."/>
            <person name="Ngatchou-Djao O.D."/>
            <person name="Rohde M."/>
            <person name="Goker M."/>
            <person name="Spring S."/>
            <person name="Sikorski J."/>
            <person name="Woyke T."/>
            <person name="Bristow J."/>
            <person name="Eisen J.A."/>
            <person name="Markowitz V."/>
            <person name="Hugenholtz P."/>
            <person name="Klenk H.P."/>
            <person name="Kyrpides N.C."/>
        </authorList>
    </citation>
    <scope>NUCLEOTIDE SEQUENCE [LARGE SCALE GENOMIC DNA]</scope>
    <source>
        <strain evidence="3">ATCC 23168 / DSM 4126 / NBRC 15989 / NCIMB 1408 / VKM B-1430 / H-43</strain>
    </source>
</reference>
<dbReference type="Proteomes" id="UP000008720">
    <property type="component" value="Chromosome"/>
</dbReference>
<dbReference type="HOGENOM" id="CLU_1072850_0_0_10"/>
<dbReference type="KEGG" id="mtt:Ftrac_3343"/>
<dbReference type="STRING" id="643867.Ftrac_3343"/>
<organism evidence="2 3">
    <name type="scientific">Marivirga tractuosa (strain ATCC 23168 / DSM 4126 / NBRC 15989 / NCIMB 1408 / VKM B-1430 / H-43)</name>
    <name type="common">Microscilla tractuosa</name>
    <name type="synonym">Flexibacter tractuosus</name>
    <dbReference type="NCBI Taxonomy" id="643867"/>
    <lineage>
        <taxon>Bacteria</taxon>
        <taxon>Pseudomonadati</taxon>
        <taxon>Bacteroidota</taxon>
        <taxon>Cytophagia</taxon>
        <taxon>Cytophagales</taxon>
        <taxon>Marivirgaceae</taxon>
        <taxon>Marivirga</taxon>
    </lineage>
</organism>
<accession>E4TL40</accession>
<feature type="signal peptide" evidence="1">
    <location>
        <begin position="1"/>
        <end position="19"/>
    </location>
</feature>
<evidence type="ECO:0008006" key="4">
    <source>
        <dbReference type="Google" id="ProtNLM"/>
    </source>
</evidence>